<organism evidence="1 3">
    <name type="scientific">Didymodactylos carnosus</name>
    <dbReference type="NCBI Taxonomy" id="1234261"/>
    <lineage>
        <taxon>Eukaryota</taxon>
        <taxon>Metazoa</taxon>
        <taxon>Spiralia</taxon>
        <taxon>Gnathifera</taxon>
        <taxon>Rotifera</taxon>
        <taxon>Eurotatoria</taxon>
        <taxon>Bdelloidea</taxon>
        <taxon>Philodinida</taxon>
        <taxon>Philodinidae</taxon>
        <taxon>Didymodactylos</taxon>
    </lineage>
</organism>
<protein>
    <recommendedName>
        <fullName evidence="4">PIN domain-containing protein</fullName>
    </recommendedName>
</protein>
<evidence type="ECO:0000313" key="2">
    <source>
        <dbReference type="EMBL" id="CAF3889221.1"/>
    </source>
</evidence>
<comment type="caution">
    <text evidence="1">The sequence shown here is derived from an EMBL/GenBank/DDBJ whole genome shotgun (WGS) entry which is preliminary data.</text>
</comment>
<accession>A0A814QW63</accession>
<sequence>IVIPHINLIYDSTKQLETIGTVIIQSAQPKYKTTDDMLVDLAKQNHNKNERMIIVTADRVSAVQLKNEGCQLVKPYH</sequence>
<feature type="non-terminal residue" evidence="1">
    <location>
        <position position="1"/>
    </location>
</feature>
<evidence type="ECO:0000313" key="1">
    <source>
        <dbReference type="EMBL" id="CAF1125705.1"/>
    </source>
</evidence>
<reference evidence="1" key="1">
    <citation type="submission" date="2021-02" db="EMBL/GenBank/DDBJ databases">
        <authorList>
            <person name="Nowell W R."/>
        </authorList>
    </citation>
    <scope>NUCLEOTIDE SEQUENCE</scope>
</reference>
<gene>
    <name evidence="1" type="ORF">GPM918_LOCUS19922</name>
    <name evidence="2" type="ORF">SRO942_LOCUS19919</name>
</gene>
<dbReference type="EMBL" id="CAJOBC010006162">
    <property type="protein sequence ID" value="CAF3889221.1"/>
    <property type="molecule type" value="Genomic_DNA"/>
</dbReference>
<dbReference type="AlphaFoldDB" id="A0A814QW63"/>
<evidence type="ECO:0000313" key="3">
    <source>
        <dbReference type="Proteomes" id="UP000663829"/>
    </source>
</evidence>
<dbReference type="Proteomes" id="UP000663829">
    <property type="component" value="Unassembled WGS sequence"/>
</dbReference>
<name>A0A814QW63_9BILA</name>
<dbReference type="EMBL" id="CAJNOQ010006162">
    <property type="protein sequence ID" value="CAF1125705.1"/>
    <property type="molecule type" value="Genomic_DNA"/>
</dbReference>
<evidence type="ECO:0008006" key="4">
    <source>
        <dbReference type="Google" id="ProtNLM"/>
    </source>
</evidence>
<dbReference type="Proteomes" id="UP000681722">
    <property type="component" value="Unassembled WGS sequence"/>
</dbReference>
<keyword evidence="3" id="KW-1185">Reference proteome</keyword>
<proteinExistence type="predicted"/>
<dbReference type="OrthoDB" id="9991459at2759"/>